<feature type="coiled-coil region" evidence="1">
    <location>
        <begin position="154"/>
        <end position="202"/>
    </location>
</feature>
<keyword evidence="1" id="KW-0175">Coiled coil</keyword>
<feature type="coiled-coil region" evidence="1">
    <location>
        <begin position="369"/>
        <end position="544"/>
    </location>
</feature>
<dbReference type="OrthoDB" id="8197438at2759"/>
<evidence type="ECO:0000313" key="4">
    <source>
        <dbReference type="Proteomes" id="UP001153712"/>
    </source>
</evidence>
<keyword evidence="4" id="KW-1185">Reference proteome</keyword>
<protein>
    <submittedName>
        <fullName evidence="3">Uncharacterized protein</fullName>
    </submittedName>
</protein>
<feature type="coiled-coil region" evidence="1">
    <location>
        <begin position="582"/>
        <end position="609"/>
    </location>
</feature>
<gene>
    <name evidence="3" type="ORF">PHYEVI_LOCUS613</name>
</gene>
<feature type="coiled-coil region" evidence="1">
    <location>
        <begin position="773"/>
        <end position="814"/>
    </location>
</feature>
<evidence type="ECO:0000313" key="3">
    <source>
        <dbReference type="EMBL" id="CAG9854149.1"/>
    </source>
</evidence>
<name>A0A9N9TEF2_PHYSR</name>
<proteinExistence type="predicted"/>
<feature type="compositionally biased region" description="Basic and acidic residues" evidence="2">
    <location>
        <begin position="53"/>
        <end position="64"/>
    </location>
</feature>
<dbReference type="AlphaFoldDB" id="A0A9N9TEF2"/>
<reference evidence="3" key="1">
    <citation type="submission" date="2022-01" db="EMBL/GenBank/DDBJ databases">
        <authorList>
            <person name="King R."/>
        </authorList>
    </citation>
    <scope>NUCLEOTIDE SEQUENCE</scope>
</reference>
<feature type="compositionally biased region" description="Polar residues" evidence="2">
    <location>
        <begin position="39"/>
        <end position="49"/>
    </location>
</feature>
<sequence>MTSIPPSNDGEMNDTPAYAEDRKEIGMEELHEGGEEISSLPQDETNKSPAETPRQESLDCKGDTEAAAPEPKSARTPLTATTKRLAAPKSPRLRSAIGKSGNSSSIPLPVSKSIKTPSPSKVTPGSTPLRTGLAKSTKSIPGSGKCAGKDGLNKQALEVQFKAKKKKLAQMQKELLEKQKPVVELYQTLNDIKKKLEDLGKDVTMDGVKFSPFLIGETARPKTPTGAGESVPSTVVVELQSSIEEIPKTLTEICRNLLNRRNVIVELLENVCKSAVNGNDLADQIETLKTEGVNLRSHLDVVINEHHNKIKEIIQHWNALLSQRMSANGLEEDEDGDAMSKALYEESKGIILDLQRKLDEKKNGHEQCVNELNNVISGLKEQIQKFEHDLEIERKNALDFKHRNTSNSQMIKSLRNKFSELENEKKATDATNTELLKKIKHLEDKMKHQESQWTKDKEELTKNIKHQESAMQKLVSEKSNFEARLGDCKNQSVTVKDSLRSEIKRLQVEMEDLRGQLDAVTVERDEVRQRCKEMSDHISELGRENKQTMDIVSNSIQWGRGGPEASLKADEYTKDLMKDIIIQECTDKIKQLEEENAEQKEILTILQRKELSKETEREKKMIVNQDVVAKYKQLLAESERKICEKSQEVAKLTSEMRQLKVRQEHLEELNQKCPTENLQKMVEEGRSKLTELMKKSLDSEQKILHCESIIDKQSKQVNEMENLLRYRENMAGVLKTDRDQLVIEKESLNRYSHELRTVLAEVTKESRMKDRLVKELRDKIDLRERQISKMDKEIRDLENNLVLTNEKRFKLQETIGTMEKELQYTKAHVNQLADINTRYDIVEDSNSLNRSNMSLYHPLVQTGSSQMKIKITLG</sequence>
<dbReference type="EMBL" id="OU900094">
    <property type="protein sequence ID" value="CAG9854149.1"/>
    <property type="molecule type" value="Genomic_DNA"/>
</dbReference>
<accession>A0A9N9TEF2</accession>
<feature type="compositionally biased region" description="Polar residues" evidence="2">
    <location>
        <begin position="113"/>
        <end position="140"/>
    </location>
</feature>
<organism evidence="3 4">
    <name type="scientific">Phyllotreta striolata</name>
    <name type="common">Striped flea beetle</name>
    <name type="synonym">Crioceris striolata</name>
    <dbReference type="NCBI Taxonomy" id="444603"/>
    <lineage>
        <taxon>Eukaryota</taxon>
        <taxon>Metazoa</taxon>
        <taxon>Ecdysozoa</taxon>
        <taxon>Arthropoda</taxon>
        <taxon>Hexapoda</taxon>
        <taxon>Insecta</taxon>
        <taxon>Pterygota</taxon>
        <taxon>Neoptera</taxon>
        <taxon>Endopterygota</taxon>
        <taxon>Coleoptera</taxon>
        <taxon>Polyphaga</taxon>
        <taxon>Cucujiformia</taxon>
        <taxon>Chrysomeloidea</taxon>
        <taxon>Chrysomelidae</taxon>
        <taxon>Galerucinae</taxon>
        <taxon>Alticini</taxon>
        <taxon>Phyllotreta</taxon>
    </lineage>
</organism>
<feature type="compositionally biased region" description="Basic and acidic residues" evidence="2">
    <location>
        <begin position="19"/>
        <end position="34"/>
    </location>
</feature>
<evidence type="ECO:0000256" key="2">
    <source>
        <dbReference type="SAM" id="MobiDB-lite"/>
    </source>
</evidence>
<evidence type="ECO:0000256" key="1">
    <source>
        <dbReference type="SAM" id="Coils"/>
    </source>
</evidence>
<dbReference type="Proteomes" id="UP001153712">
    <property type="component" value="Chromosome 1"/>
</dbReference>
<feature type="region of interest" description="Disordered" evidence="2">
    <location>
        <begin position="1"/>
        <end position="148"/>
    </location>
</feature>